<feature type="chain" id="PRO_5018120852" description="Lipoprotein" evidence="1">
    <location>
        <begin position="19"/>
        <end position="92"/>
    </location>
</feature>
<keyword evidence="1" id="KW-0732">Signal</keyword>
<protein>
    <recommendedName>
        <fullName evidence="4">Lipoprotein</fullName>
    </recommendedName>
</protein>
<accession>A0A3P3WGV0</accession>
<gene>
    <name evidence="2" type="ORF">EG240_04500</name>
</gene>
<keyword evidence="3" id="KW-1185">Reference proteome</keyword>
<dbReference type="AlphaFoldDB" id="A0A3P3WGV0"/>
<evidence type="ECO:0008006" key="4">
    <source>
        <dbReference type="Google" id="ProtNLM"/>
    </source>
</evidence>
<dbReference type="OrthoDB" id="1437781at2"/>
<proteinExistence type="predicted"/>
<evidence type="ECO:0000256" key="1">
    <source>
        <dbReference type="SAM" id="SignalP"/>
    </source>
</evidence>
<dbReference type="Proteomes" id="UP000275719">
    <property type="component" value="Unassembled WGS sequence"/>
</dbReference>
<comment type="caution">
    <text evidence="2">The sequence shown here is derived from an EMBL/GenBank/DDBJ whole genome shotgun (WGS) entry which is preliminary data.</text>
</comment>
<feature type="signal peptide" evidence="1">
    <location>
        <begin position="1"/>
        <end position="18"/>
    </location>
</feature>
<dbReference type="EMBL" id="RQVQ01000008">
    <property type="protein sequence ID" value="RRJ91823.1"/>
    <property type="molecule type" value="Genomic_DNA"/>
</dbReference>
<name>A0A3P3WGV0_9FLAO</name>
<evidence type="ECO:0000313" key="2">
    <source>
        <dbReference type="EMBL" id="RRJ91823.1"/>
    </source>
</evidence>
<reference evidence="2 3" key="1">
    <citation type="submission" date="2018-11" db="EMBL/GenBank/DDBJ databases">
        <title>Flavobacterium sp. nov., YIM 102701-2 draft genome.</title>
        <authorList>
            <person name="Li G."/>
            <person name="Jiang Y."/>
        </authorList>
    </citation>
    <scope>NUCLEOTIDE SEQUENCE [LARGE SCALE GENOMIC DNA]</scope>
    <source>
        <strain evidence="2 3">YIM 102701-2</strain>
    </source>
</reference>
<organism evidence="2 3">
    <name type="scientific">Paenimyroides tangerinum</name>
    <dbReference type="NCBI Taxonomy" id="2488728"/>
    <lineage>
        <taxon>Bacteria</taxon>
        <taxon>Pseudomonadati</taxon>
        <taxon>Bacteroidota</taxon>
        <taxon>Flavobacteriia</taxon>
        <taxon>Flavobacteriales</taxon>
        <taxon>Flavobacteriaceae</taxon>
        <taxon>Paenimyroides</taxon>
    </lineage>
</organism>
<dbReference type="RefSeq" id="WP_125017876.1">
    <property type="nucleotide sequence ID" value="NZ_RQVQ01000008.1"/>
</dbReference>
<sequence>MKAFFLFKLMFLISFVSCNTSDKKFIPNNNTENSNKEIVVKNIDKTCYKNVSDNIINYMLCIDWNLNESDIQEIIELGEKETYSEIIYTGIF</sequence>
<evidence type="ECO:0000313" key="3">
    <source>
        <dbReference type="Proteomes" id="UP000275719"/>
    </source>
</evidence>